<protein>
    <submittedName>
        <fullName evidence="2">Uncharacterized protein</fullName>
    </submittedName>
</protein>
<reference evidence="2" key="4">
    <citation type="submission" date="2019-03" db="UniProtKB">
        <authorList>
            <consortium name="EnsemblPlants"/>
        </authorList>
    </citation>
    <scope>IDENTIFICATION</scope>
</reference>
<proteinExistence type="predicted"/>
<dbReference type="PANTHER" id="PTHR33356">
    <property type="entry name" value="TIP41-LIKE PROTEIN"/>
    <property type="match status" value="1"/>
</dbReference>
<dbReference type="Proteomes" id="UP000015105">
    <property type="component" value="Chromosome 1D"/>
</dbReference>
<evidence type="ECO:0000313" key="2">
    <source>
        <dbReference type="EnsemblPlants" id="AET1Gv20673800.3"/>
    </source>
</evidence>
<dbReference type="AlphaFoldDB" id="A0A452Z8J4"/>
<sequence length="442" mass="47462">PSSNPSTFPSPLLLRPTTPNLFPLISTALLCLSFDGRPSRSDCPDDDSSRWSKWRWSGRTAARSSCFPTSSWTTTSSPRRRRPRWPRGARVMRKTAWPASRAASPASSAATNSPSRLPRLVSCSFNLSVRVVRYALYLRRFLIVRFVLWQEEVTAGSPKSTLCGLPKSGQESPNSGASQGNSPPSSPLEQQPADPWDVLYEAAGQVNSIPAPGHPYVLHGRGGFVPPARKASPPPPPPHVPAPAGTAAGGVYYHPFAHLITQRQIQAARFHLLKQQQLFKQQRDRQLAAAAAWGVRRNAAAKRAGAAPIDLSPASFPPLLKTQLQHTPAPHPTHPAAAGMRAVFLTPPGAKRERNGTGVFLPRPAGAPAEPRKKSGCSTVLVPARVVHALNLNLDDLGAQPRYAGGIILDHEALIGRSNAMLASQKMRAAESSAPPALCHSS</sequence>
<feature type="compositionally biased region" description="Pro residues" evidence="1">
    <location>
        <begin position="232"/>
        <end position="241"/>
    </location>
</feature>
<accession>A0A452Z8J4</accession>
<dbReference type="STRING" id="200361.A0A452Z8J4"/>
<feature type="region of interest" description="Disordered" evidence="1">
    <location>
        <begin position="157"/>
        <end position="192"/>
    </location>
</feature>
<reference evidence="2" key="3">
    <citation type="journal article" date="2017" name="Nature">
        <title>Genome sequence of the progenitor of the wheat D genome Aegilops tauschii.</title>
        <authorList>
            <person name="Luo M.C."/>
            <person name="Gu Y.Q."/>
            <person name="Puiu D."/>
            <person name="Wang H."/>
            <person name="Twardziok S.O."/>
            <person name="Deal K.R."/>
            <person name="Huo N."/>
            <person name="Zhu T."/>
            <person name="Wang L."/>
            <person name="Wang Y."/>
            <person name="McGuire P.E."/>
            <person name="Liu S."/>
            <person name="Long H."/>
            <person name="Ramasamy R.K."/>
            <person name="Rodriguez J.C."/>
            <person name="Van S.L."/>
            <person name="Yuan L."/>
            <person name="Wang Z."/>
            <person name="Xia Z."/>
            <person name="Xiao L."/>
            <person name="Anderson O.D."/>
            <person name="Ouyang S."/>
            <person name="Liang Y."/>
            <person name="Zimin A.V."/>
            <person name="Pertea G."/>
            <person name="Qi P."/>
            <person name="Bennetzen J.L."/>
            <person name="Dai X."/>
            <person name="Dawson M.W."/>
            <person name="Muller H.G."/>
            <person name="Kugler K."/>
            <person name="Rivarola-Duarte L."/>
            <person name="Spannagl M."/>
            <person name="Mayer K.F.X."/>
            <person name="Lu F.H."/>
            <person name="Bevan M.W."/>
            <person name="Leroy P."/>
            <person name="Li P."/>
            <person name="You F.M."/>
            <person name="Sun Q."/>
            <person name="Liu Z."/>
            <person name="Lyons E."/>
            <person name="Wicker T."/>
            <person name="Salzberg S.L."/>
            <person name="Devos K.M."/>
            <person name="Dvorak J."/>
        </authorList>
    </citation>
    <scope>NUCLEOTIDE SEQUENCE [LARGE SCALE GENOMIC DNA]</scope>
    <source>
        <strain evidence="2">cv. AL8/78</strain>
    </source>
</reference>
<feature type="region of interest" description="Disordered" evidence="1">
    <location>
        <begin position="353"/>
        <end position="375"/>
    </location>
</feature>
<feature type="compositionally biased region" description="Basic residues" evidence="1">
    <location>
        <begin position="78"/>
        <end position="93"/>
    </location>
</feature>
<evidence type="ECO:0000256" key="1">
    <source>
        <dbReference type="SAM" id="MobiDB-lite"/>
    </source>
</evidence>
<reference evidence="3" key="2">
    <citation type="journal article" date="2017" name="Nat. Plants">
        <title>The Aegilops tauschii genome reveals multiple impacts of transposons.</title>
        <authorList>
            <person name="Zhao G."/>
            <person name="Zou C."/>
            <person name="Li K."/>
            <person name="Wang K."/>
            <person name="Li T."/>
            <person name="Gao L."/>
            <person name="Zhang X."/>
            <person name="Wang H."/>
            <person name="Yang Z."/>
            <person name="Liu X."/>
            <person name="Jiang W."/>
            <person name="Mao L."/>
            <person name="Kong X."/>
            <person name="Jiao Y."/>
            <person name="Jia J."/>
        </authorList>
    </citation>
    <scope>NUCLEOTIDE SEQUENCE [LARGE SCALE GENOMIC DNA]</scope>
    <source>
        <strain evidence="3">cv. AL8/78</strain>
    </source>
</reference>
<reference evidence="3" key="1">
    <citation type="journal article" date="2014" name="Science">
        <title>Ancient hybridizations among the ancestral genomes of bread wheat.</title>
        <authorList>
            <consortium name="International Wheat Genome Sequencing Consortium,"/>
            <person name="Marcussen T."/>
            <person name="Sandve S.R."/>
            <person name="Heier L."/>
            <person name="Spannagl M."/>
            <person name="Pfeifer M."/>
            <person name="Jakobsen K.S."/>
            <person name="Wulff B.B."/>
            <person name="Steuernagel B."/>
            <person name="Mayer K.F."/>
            <person name="Olsen O.A."/>
        </authorList>
    </citation>
    <scope>NUCLEOTIDE SEQUENCE [LARGE SCALE GENOMIC DNA]</scope>
    <source>
        <strain evidence="3">cv. AL8/78</strain>
    </source>
</reference>
<feature type="region of interest" description="Disordered" evidence="1">
    <location>
        <begin position="222"/>
        <end position="243"/>
    </location>
</feature>
<evidence type="ECO:0000313" key="3">
    <source>
        <dbReference type="Proteomes" id="UP000015105"/>
    </source>
</evidence>
<name>A0A452Z8J4_AEGTS</name>
<feature type="region of interest" description="Disordered" evidence="1">
    <location>
        <begin position="68"/>
        <end position="115"/>
    </location>
</feature>
<keyword evidence="3" id="KW-1185">Reference proteome</keyword>
<dbReference type="EnsemblPlants" id="AET1Gv20673800.3">
    <property type="protein sequence ID" value="AET1Gv20673800.3"/>
    <property type="gene ID" value="AET1Gv20673800"/>
</dbReference>
<dbReference type="Gramene" id="AET1Gv20673800.3">
    <property type="protein sequence ID" value="AET1Gv20673800.3"/>
    <property type="gene ID" value="AET1Gv20673800"/>
</dbReference>
<dbReference type="PANTHER" id="PTHR33356:SF12">
    <property type="entry name" value="ATAXIN-2 C-TERMINAL DOMAIN-CONTAINING PROTEIN"/>
    <property type="match status" value="1"/>
</dbReference>
<feature type="compositionally biased region" description="Polar residues" evidence="1">
    <location>
        <begin position="169"/>
        <end position="189"/>
    </location>
</feature>
<organism evidence="2 3">
    <name type="scientific">Aegilops tauschii subsp. strangulata</name>
    <name type="common">Goatgrass</name>
    <dbReference type="NCBI Taxonomy" id="200361"/>
    <lineage>
        <taxon>Eukaryota</taxon>
        <taxon>Viridiplantae</taxon>
        <taxon>Streptophyta</taxon>
        <taxon>Embryophyta</taxon>
        <taxon>Tracheophyta</taxon>
        <taxon>Spermatophyta</taxon>
        <taxon>Magnoliopsida</taxon>
        <taxon>Liliopsida</taxon>
        <taxon>Poales</taxon>
        <taxon>Poaceae</taxon>
        <taxon>BOP clade</taxon>
        <taxon>Pooideae</taxon>
        <taxon>Triticodae</taxon>
        <taxon>Triticeae</taxon>
        <taxon>Triticinae</taxon>
        <taxon>Aegilops</taxon>
    </lineage>
</organism>
<reference evidence="2" key="5">
    <citation type="journal article" date="2021" name="G3 (Bethesda)">
        <title>Aegilops tauschii genome assembly Aet v5.0 features greater sequence contiguity and improved annotation.</title>
        <authorList>
            <person name="Wang L."/>
            <person name="Zhu T."/>
            <person name="Rodriguez J.C."/>
            <person name="Deal K.R."/>
            <person name="Dubcovsky J."/>
            <person name="McGuire P.E."/>
            <person name="Lux T."/>
            <person name="Spannagl M."/>
            <person name="Mayer K.F.X."/>
            <person name="Baldrich P."/>
            <person name="Meyers B.C."/>
            <person name="Huo N."/>
            <person name="Gu Y.Q."/>
            <person name="Zhou H."/>
            <person name="Devos K.M."/>
            <person name="Bennetzen J.L."/>
            <person name="Unver T."/>
            <person name="Budak H."/>
            <person name="Gulick P.J."/>
            <person name="Galiba G."/>
            <person name="Kalapos B."/>
            <person name="Nelson D.R."/>
            <person name="Li P."/>
            <person name="You F.M."/>
            <person name="Luo M.C."/>
            <person name="Dvorak J."/>
        </authorList>
    </citation>
    <scope>NUCLEOTIDE SEQUENCE [LARGE SCALE GENOMIC DNA]</scope>
    <source>
        <strain evidence="2">cv. AL8/78</strain>
    </source>
</reference>
<feature type="compositionally biased region" description="Low complexity" evidence="1">
    <location>
        <begin position="68"/>
        <end position="77"/>
    </location>
</feature>
<feature type="compositionally biased region" description="Low complexity" evidence="1">
    <location>
        <begin position="96"/>
        <end position="115"/>
    </location>
</feature>